<dbReference type="PANTHER" id="PTHR20772">
    <property type="entry name" value="PROTEIN FMP42"/>
    <property type="match status" value="1"/>
</dbReference>
<feature type="transmembrane region" description="Helical" evidence="7">
    <location>
        <begin position="202"/>
        <end position="221"/>
    </location>
</feature>
<evidence type="ECO:0000256" key="1">
    <source>
        <dbReference type="ARBA" id="ARBA00004141"/>
    </source>
</evidence>
<evidence type="ECO:0000256" key="3">
    <source>
        <dbReference type="ARBA" id="ARBA00022448"/>
    </source>
</evidence>
<evidence type="ECO:0000256" key="6">
    <source>
        <dbReference type="ARBA" id="ARBA00023136"/>
    </source>
</evidence>
<dbReference type="Gene3D" id="1.20.1250.20">
    <property type="entry name" value="MFS general substrate transporter like domains"/>
    <property type="match status" value="1"/>
</dbReference>
<evidence type="ECO:0008006" key="10">
    <source>
        <dbReference type="Google" id="ProtNLM"/>
    </source>
</evidence>
<dbReference type="Pfam" id="PF07690">
    <property type="entry name" value="MFS_1"/>
    <property type="match status" value="1"/>
</dbReference>
<name>A0A0J6Y7G2_COCIT</name>
<keyword evidence="6 7" id="KW-0472">Membrane</keyword>
<feature type="transmembrane region" description="Helical" evidence="7">
    <location>
        <begin position="168"/>
        <end position="190"/>
    </location>
</feature>
<keyword evidence="4 7" id="KW-0812">Transmembrane</keyword>
<feature type="transmembrane region" description="Helical" evidence="7">
    <location>
        <begin position="358"/>
        <end position="378"/>
    </location>
</feature>
<dbReference type="GO" id="GO:0022857">
    <property type="term" value="F:transmembrane transporter activity"/>
    <property type="evidence" value="ECO:0007669"/>
    <property type="project" value="InterPro"/>
</dbReference>
<feature type="transmembrane region" description="Helical" evidence="7">
    <location>
        <begin position="441"/>
        <end position="459"/>
    </location>
</feature>
<proteinExistence type="inferred from homology"/>
<dbReference type="AlphaFoldDB" id="A0A0J6Y7G2"/>
<keyword evidence="5 7" id="KW-1133">Transmembrane helix</keyword>
<organism evidence="8 9">
    <name type="scientific">Coccidioides immitis RMSCC 2394</name>
    <dbReference type="NCBI Taxonomy" id="404692"/>
    <lineage>
        <taxon>Eukaryota</taxon>
        <taxon>Fungi</taxon>
        <taxon>Dikarya</taxon>
        <taxon>Ascomycota</taxon>
        <taxon>Pezizomycotina</taxon>
        <taxon>Eurotiomycetes</taxon>
        <taxon>Eurotiomycetidae</taxon>
        <taxon>Onygenales</taxon>
        <taxon>Onygenaceae</taxon>
        <taxon>Coccidioides</taxon>
    </lineage>
</organism>
<protein>
    <recommendedName>
        <fullName evidence="10">FMP42 protein</fullName>
    </recommendedName>
</protein>
<dbReference type="STRING" id="404692.A0A0J6Y7G2"/>
<feature type="transmembrane region" description="Helical" evidence="7">
    <location>
        <begin position="390"/>
        <end position="420"/>
    </location>
</feature>
<evidence type="ECO:0000256" key="5">
    <source>
        <dbReference type="ARBA" id="ARBA00022989"/>
    </source>
</evidence>
<sequence>MVAKCCRLKHTKILGAYNVSEWKRIAQICAAVVYCLLAAGIVFGYAALKPILIMEGVYRDRCTKEELDQGVEVCSEQEIRLNLMFTVAAVVTNICALPVGGILDSCGPRVPGAIGSILIALGALLFANPAHFPYDGRLTGYALFAIGGPFVFISSFHLSNTFPKHAGLILSMLTGAFDCSSALFLLFRLVHGKANGFFTIKTLFLIYLIVPAFILASQVLLMPSRSYSTVGELLQHAEETLAEDESENGGHSADTQERDADLSPRYQRLISQINALIDDQNSQSGSEYTSNPAFKADPNWGVMHTSSSLQQILSPWFIFITIFTIIQMLRTNYFISTIHPQYEYLLSQPNQARQLNHLFDFFLPLGGLIAIPFIGIILDQSTLPGILTLLVTGATLVGVLGCISDSLTAAYANISLFVLYRPYFYTVVSDYAAKIFGFQTFGKVYGLITFLAGLGNFLQSPLDILTIKILHGNPVPVNIGLTGAGAIAGGVLAWFVWWRNRRWMGVGSAACDVGETERLLPDALNERREGSYGALRRGEAA</sequence>
<gene>
    <name evidence="8" type="ORF">CIRG_04282</name>
</gene>
<evidence type="ECO:0000256" key="7">
    <source>
        <dbReference type="SAM" id="Phobius"/>
    </source>
</evidence>
<dbReference type="PANTHER" id="PTHR20772:SF2">
    <property type="entry name" value="PROTEIN FMP42"/>
    <property type="match status" value="1"/>
</dbReference>
<reference evidence="9" key="1">
    <citation type="journal article" date="2010" name="Genome Res.">
        <title>Population genomic sequencing of Coccidioides fungi reveals recent hybridization and transposon control.</title>
        <authorList>
            <person name="Neafsey D.E."/>
            <person name="Barker B.M."/>
            <person name="Sharpton T.J."/>
            <person name="Stajich J.E."/>
            <person name="Park D.J."/>
            <person name="Whiston E."/>
            <person name="Hung C.-Y."/>
            <person name="McMahan C."/>
            <person name="White J."/>
            <person name="Sykes S."/>
            <person name="Heiman D."/>
            <person name="Young S."/>
            <person name="Zeng Q."/>
            <person name="Abouelleil A."/>
            <person name="Aftuck L."/>
            <person name="Bessette D."/>
            <person name="Brown A."/>
            <person name="FitzGerald M."/>
            <person name="Lui A."/>
            <person name="Macdonald J.P."/>
            <person name="Priest M."/>
            <person name="Orbach M.J."/>
            <person name="Galgiani J.N."/>
            <person name="Kirkland T.N."/>
            <person name="Cole G.T."/>
            <person name="Birren B.W."/>
            <person name="Henn M.R."/>
            <person name="Taylor J.W."/>
            <person name="Rounsley S.D."/>
        </authorList>
    </citation>
    <scope>NUCLEOTIDE SEQUENCE [LARGE SCALE GENOMIC DNA]</scope>
    <source>
        <strain evidence="9">RMSCC 2394</strain>
    </source>
</reference>
<dbReference type="Proteomes" id="UP000054565">
    <property type="component" value="Unassembled WGS sequence"/>
</dbReference>
<keyword evidence="3" id="KW-0813">Transport</keyword>
<dbReference type="InterPro" id="IPR011701">
    <property type="entry name" value="MFS"/>
</dbReference>
<evidence type="ECO:0000256" key="2">
    <source>
        <dbReference type="ARBA" id="ARBA00006595"/>
    </source>
</evidence>
<dbReference type="InterPro" id="IPR052599">
    <property type="entry name" value="SLC43A_AATransporter"/>
</dbReference>
<dbReference type="GO" id="GO:0000329">
    <property type="term" value="C:fungal-type vacuole membrane"/>
    <property type="evidence" value="ECO:0007669"/>
    <property type="project" value="TreeGrafter"/>
</dbReference>
<feature type="transmembrane region" description="Helical" evidence="7">
    <location>
        <begin position="25"/>
        <end position="48"/>
    </location>
</feature>
<accession>A0A0J6Y7G2</accession>
<comment type="subcellular location">
    <subcellularLocation>
        <location evidence="1">Membrane</location>
        <topology evidence="1">Multi-pass membrane protein</topology>
    </subcellularLocation>
</comment>
<dbReference type="SUPFAM" id="SSF103473">
    <property type="entry name" value="MFS general substrate transporter"/>
    <property type="match status" value="1"/>
</dbReference>
<feature type="transmembrane region" description="Helical" evidence="7">
    <location>
        <begin position="479"/>
        <end position="498"/>
    </location>
</feature>
<comment type="similarity">
    <text evidence="2">Belongs to the SLC43A transporter (TC 2.A.1.44) family.</text>
</comment>
<evidence type="ECO:0000313" key="8">
    <source>
        <dbReference type="EMBL" id="KMP04601.1"/>
    </source>
</evidence>
<feature type="transmembrane region" description="Helical" evidence="7">
    <location>
        <begin position="312"/>
        <end position="329"/>
    </location>
</feature>
<evidence type="ECO:0000256" key="4">
    <source>
        <dbReference type="ARBA" id="ARBA00022692"/>
    </source>
</evidence>
<dbReference type="InterPro" id="IPR036259">
    <property type="entry name" value="MFS_trans_sf"/>
</dbReference>
<dbReference type="OrthoDB" id="330047at2759"/>
<dbReference type="EMBL" id="DS028095">
    <property type="protein sequence ID" value="KMP04601.1"/>
    <property type="molecule type" value="Genomic_DNA"/>
</dbReference>
<evidence type="ECO:0000313" key="9">
    <source>
        <dbReference type="Proteomes" id="UP000054565"/>
    </source>
</evidence>
<feature type="transmembrane region" description="Helical" evidence="7">
    <location>
        <begin position="138"/>
        <end position="156"/>
    </location>
</feature>
<feature type="transmembrane region" description="Helical" evidence="7">
    <location>
        <begin position="109"/>
        <end position="126"/>
    </location>
</feature>